<feature type="region of interest" description="Disordered" evidence="1">
    <location>
        <begin position="77"/>
        <end position="126"/>
    </location>
</feature>
<evidence type="ECO:0000256" key="1">
    <source>
        <dbReference type="SAM" id="MobiDB-lite"/>
    </source>
</evidence>
<protein>
    <submittedName>
        <fullName evidence="3">Uncharacterized protein</fullName>
    </submittedName>
</protein>
<dbReference type="AlphaFoldDB" id="A0A4Z2HYE6"/>
<keyword evidence="2" id="KW-0732">Signal</keyword>
<name>A0A4Z2HYE6_9TELE</name>
<evidence type="ECO:0000313" key="4">
    <source>
        <dbReference type="Proteomes" id="UP000314294"/>
    </source>
</evidence>
<keyword evidence="4" id="KW-1185">Reference proteome</keyword>
<organism evidence="3 4">
    <name type="scientific">Liparis tanakae</name>
    <name type="common">Tanaka's snailfish</name>
    <dbReference type="NCBI Taxonomy" id="230148"/>
    <lineage>
        <taxon>Eukaryota</taxon>
        <taxon>Metazoa</taxon>
        <taxon>Chordata</taxon>
        <taxon>Craniata</taxon>
        <taxon>Vertebrata</taxon>
        <taxon>Euteleostomi</taxon>
        <taxon>Actinopterygii</taxon>
        <taxon>Neopterygii</taxon>
        <taxon>Teleostei</taxon>
        <taxon>Neoteleostei</taxon>
        <taxon>Acanthomorphata</taxon>
        <taxon>Eupercaria</taxon>
        <taxon>Perciformes</taxon>
        <taxon>Cottioidei</taxon>
        <taxon>Cottales</taxon>
        <taxon>Liparidae</taxon>
        <taxon>Liparis</taxon>
    </lineage>
</organism>
<feature type="region of interest" description="Disordered" evidence="1">
    <location>
        <begin position="39"/>
        <end position="64"/>
    </location>
</feature>
<sequence length="126" mass="13184">MTAVTWVSLLGQPAGSACWVSLLGQPAGSACWVSCLPDPTPDSADGRRGSLNLLPGDSRPGAVQGTRETMSIENNLKSSHSNVDVFHNHSVMENAALPRPRPAPGGKTNKQSRSVCCGDEVESDAK</sequence>
<feature type="signal peptide" evidence="2">
    <location>
        <begin position="1"/>
        <end position="17"/>
    </location>
</feature>
<evidence type="ECO:0000256" key="2">
    <source>
        <dbReference type="SAM" id="SignalP"/>
    </source>
</evidence>
<dbReference type="Proteomes" id="UP000314294">
    <property type="component" value="Unassembled WGS sequence"/>
</dbReference>
<gene>
    <name evidence="3" type="ORF">EYF80_019835</name>
</gene>
<feature type="chain" id="PRO_5021206169" evidence="2">
    <location>
        <begin position="18"/>
        <end position="126"/>
    </location>
</feature>
<dbReference type="EMBL" id="SRLO01000169">
    <property type="protein sequence ID" value="TNN69962.1"/>
    <property type="molecule type" value="Genomic_DNA"/>
</dbReference>
<evidence type="ECO:0000313" key="3">
    <source>
        <dbReference type="EMBL" id="TNN69962.1"/>
    </source>
</evidence>
<comment type="caution">
    <text evidence="3">The sequence shown here is derived from an EMBL/GenBank/DDBJ whole genome shotgun (WGS) entry which is preliminary data.</text>
</comment>
<proteinExistence type="predicted"/>
<accession>A0A4Z2HYE6</accession>
<reference evidence="3 4" key="1">
    <citation type="submission" date="2019-03" db="EMBL/GenBank/DDBJ databases">
        <title>First draft genome of Liparis tanakae, snailfish: a comprehensive survey of snailfish specific genes.</title>
        <authorList>
            <person name="Kim W."/>
            <person name="Song I."/>
            <person name="Jeong J.-H."/>
            <person name="Kim D."/>
            <person name="Kim S."/>
            <person name="Ryu S."/>
            <person name="Song J.Y."/>
            <person name="Lee S.K."/>
        </authorList>
    </citation>
    <scope>NUCLEOTIDE SEQUENCE [LARGE SCALE GENOMIC DNA]</scope>
    <source>
        <tissue evidence="3">Muscle</tissue>
    </source>
</reference>